<dbReference type="Pfam" id="PF08448">
    <property type="entry name" value="PAS_4"/>
    <property type="match status" value="1"/>
</dbReference>
<evidence type="ECO:0000256" key="7">
    <source>
        <dbReference type="SAM" id="Phobius"/>
    </source>
</evidence>
<dbReference type="Gene3D" id="3.30.565.10">
    <property type="entry name" value="Histidine kinase-like ATPase, C-terminal domain"/>
    <property type="match status" value="1"/>
</dbReference>
<dbReference type="InterPro" id="IPR035965">
    <property type="entry name" value="PAS-like_dom_sf"/>
</dbReference>
<evidence type="ECO:0000256" key="3">
    <source>
        <dbReference type="ARBA" id="ARBA00022679"/>
    </source>
</evidence>
<dbReference type="InterPro" id="IPR031621">
    <property type="entry name" value="HisKA_7TM"/>
</dbReference>
<organism evidence="9 10">
    <name type="scientific">Halorubrum rubrum</name>
    <dbReference type="NCBI Taxonomy" id="1126240"/>
    <lineage>
        <taxon>Archaea</taxon>
        <taxon>Methanobacteriati</taxon>
        <taxon>Methanobacteriota</taxon>
        <taxon>Stenosarchaea group</taxon>
        <taxon>Halobacteria</taxon>
        <taxon>Halobacteriales</taxon>
        <taxon>Haloferacaceae</taxon>
        <taxon>Halorubrum</taxon>
    </lineage>
</organism>
<dbReference type="EC" id="2.7.13.3" evidence="2"/>
<dbReference type="InterPro" id="IPR000014">
    <property type="entry name" value="PAS"/>
</dbReference>
<feature type="transmembrane region" description="Helical" evidence="7">
    <location>
        <begin position="70"/>
        <end position="89"/>
    </location>
</feature>
<evidence type="ECO:0000313" key="9">
    <source>
        <dbReference type="EMBL" id="MFC5278232.1"/>
    </source>
</evidence>
<feature type="domain" description="Histidine kinase" evidence="8">
    <location>
        <begin position="354"/>
        <end position="551"/>
    </location>
</feature>
<dbReference type="SUPFAM" id="SSF55874">
    <property type="entry name" value="ATPase domain of HSP90 chaperone/DNA topoisomerase II/histidine kinase"/>
    <property type="match status" value="1"/>
</dbReference>
<feature type="transmembrane region" description="Helical" evidence="7">
    <location>
        <begin position="144"/>
        <end position="168"/>
    </location>
</feature>
<keyword evidence="6" id="KW-0067">ATP-binding</keyword>
<dbReference type="Gene3D" id="3.30.450.20">
    <property type="entry name" value="PAS domain"/>
    <property type="match status" value="1"/>
</dbReference>
<dbReference type="InterPro" id="IPR003594">
    <property type="entry name" value="HATPase_dom"/>
</dbReference>
<dbReference type="Pfam" id="PF16927">
    <property type="entry name" value="HisKA_7TM"/>
    <property type="match status" value="1"/>
</dbReference>
<keyword evidence="7" id="KW-1133">Transmembrane helix</keyword>
<dbReference type="EMBL" id="JBHSKY010000006">
    <property type="protein sequence ID" value="MFC5278232.1"/>
    <property type="molecule type" value="Genomic_DNA"/>
</dbReference>
<sequence>MFPPTSMAVPLLIGSVAIGASAAILAWRARPNPGATPLVWLLIGQSWWSTCIVFSLSAGTAAEAVFWTKAGWIGVMTVPVAWILFSLEYTGRDGYLTRRNVALLAVLPALTVVLAVTEEYHGLLYIREAGVTARGSVLVDQGGIWYTVAAGYTYLLGVLGIVPILGLLSSGATAFRGQSAALILGVTTPWATNVLYNMGAFPNVGIDPTPIAFAISGVAYLGAIDRFRMFGANPAPAWRAKQFLFDHIHEGFIVVDGHDTIVEMNRAAAETLGVDVDRALGSPGSDVLPLSEPFRTDGERELLTVGTGSASRSYDVGVSELTDRRGETLGYVFTLHDVTRYLQQQQRLKVLNRVLRHNIRTETNIIQGYAERTSGETAETITQRTARIVEISEKGRDAIDLFEDTVNDRAGTSLAGLLERSLADARDAFPAVEFEFQRPDEDAVVSEGLSVVVDNLVENAALHNDGEDQRVTVAADVDDDRVRIRIVDNGPGIDDYELDVLNSGTETPLRHASGLGLWLVKWGTEVIDGSVTFEDNDPTGTVVTATVPLRRRGGLPHHNA</sequence>
<dbReference type="PANTHER" id="PTHR44936:SF10">
    <property type="entry name" value="SENSOR PROTEIN RSTB"/>
    <property type="match status" value="1"/>
</dbReference>
<gene>
    <name evidence="9" type="ORF">ACFPM1_05570</name>
</gene>
<proteinExistence type="predicted"/>
<dbReference type="SMART" id="SM00091">
    <property type="entry name" value="PAS"/>
    <property type="match status" value="1"/>
</dbReference>
<keyword evidence="7" id="KW-0472">Membrane</keyword>
<feature type="transmembrane region" description="Helical" evidence="7">
    <location>
        <begin position="101"/>
        <end position="117"/>
    </location>
</feature>
<dbReference type="CDD" id="cd00130">
    <property type="entry name" value="PAS"/>
    <property type="match status" value="1"/>
</dbReference>
<evidence type="ECO:0000259" key="8">
    <source>
        <dbReference type="PROSITE" id="PS50109"/>
    </source>
</evidence>
<comment type="catalytic activity">
    <reaction evidence="1">
        <text>ATP + protein L-histidine = ADP + protein N-phospho-L-histidine.</text>
        <dbReference type="EC" id="2.7.13.3"/>
    </reaction>
</comment>
<evidence type="ECO:0000313" key="10">
    <source>
        <dbReference type="Proteomes" id="UP001596118"/>
    </source>
</evidence>
<dbReference type="InterPro" id="IPR050980">
    <property type="entry name" value="2C_sensor_his_kinase"/>
</dbReference>
<feature type="transmembrane region" description="Helical" evidence="7">
    <location>
        <begin position="180"/>
        <end position="198"/>
    </location>
</feature>
<feature type="transmembrane region" description="Helical" evidence="7">
    <location>
        <begin position="38"/>
        <end position="58"/>
    </location>
</feature>
<evidence type="ECO:0000256" key="5">
    <source>
        <dbReference type="ARBA" id="ARBA00022777"/>
    </source>
</evidence>
<dbReference type="RefSeq" id="WP_256410438.1">
    <property type="nucleotide sequence ID" value="NZ_JANHDM010000001.1"/>
</dbReference>
<dbReference type="Pfam" id="PF02518">
    <property type="entry name" value="HATPase_c"/>
    <property type="match status" value="1"/>
</dbReference>
<dbReference type="Proteomes" id="UP001596118">
    <property type="component" value="Unassembled WGS sequence"/>
</dbReference>
<dbReference type="SUPFAM" id="SSF55785">
    <property type="entry name" value="PYP-like sensor domain (PAS domain)"/>
    <property type="match status" value="1"/>
</dbReference>
<keyword evidence="5 9" id="KW-0418">Kinase</keyword>
<dbReference type="SMART" id="SM00387">
    <property type="entry name" value="HATPase_c"/>
    <property type="match status" value="1"/>
</dbReference>
<evidence type="ECO:0000256" key="6">
    <source>
        <dbReference type="ARBA" id="ARBA00022840"/>
    </source>
</evidence>
<dbReference type="PROSITE" id="PS50109">
    <property type="entry name" value="HIS_KIN"/>
    <property type="match status" value="1"/>
</dbReference>
<evidence type="ECO:0000256" key="2">
    <source>
        <dbReference type="ARBA" id="ARBA00012438"/>
    </source>
</evidence>
<evidence type="ECO:0000256" key="4">
    <source>
        <dbReference type="ARBA" id="ARBA00022741"/>
    </source>
</evidence>
<keyword evidence="3" id="KW-0808">Transferase</keyword>
<accession>A0ABD5QZV9</accession>
<dbReference type="PANTHER" id="PTHR44936">
    <property type="entry name" value="SENSOR PROTEIN CREC"/>
    <property type="match status" value="1"/>
</dbReference>
<keyword evidence="7" id="KW-0812">Transmembrane</keyword>
<dbReference type="GO" id="GO:0004673">
    <property type="term" value="F:protein histidine kinase activity"/>
    <property type="evidence" value="ECO:0007669"/>
    <property type="project" value="UniProtKB-EC"/>
</dbReference>
<feature type="transmembrane region" description="Helical" evidence="7">
    <location>
        <begin position="6"/>
        <end position="26"/>
    </location>
</feature>
<dbReference type="InterPro" id="IPR013656">
    <property type="entry name" value="PAS_4"/>
</dbReference>
<keyword evidence="4" id="KW-0547">Nucleotide-binding</keyword>
<dbReference type="InterPro" id="IPR005467">
    <property type="entry name" value="His_kinase_dom"/>
</dbReference>
<dbReference type="AlphaFoldDB" id="A0ABD5QZV9"/>
<dbReference type="GO" id="GO:0005524">
    <property type="term" value="F:ATP binding"/>
    <property type="evidence" value="ECO:0007669"/>
    <property type="project" value="UniProtKB-KW"/>
</dbReference>
<name>A0ABD5QZV9_9EURY</name>
<evidence type="ECO:0000256" key="1">
    <source>
        <dbReference type="ARBA" id="ARBA00000085"/>
    </source>
</evidence>
<dbReference type="InterPro" id="IPR036890">
    <property type="entry name" value="HATPase_C_sf"/>
</dbReference>
<comment type="caution">
    <text evidence="9">The sequence shown here is derived from an EMBL/GenBank/DDBJ whole genome shotgun (WGS) entry which is preliminary data.</text>
</comment>
<protein>
    <recommendedName>
        <fullName evidence="2">histidine kinase</fullName>
        <ecNumber evidence="2">2.7.13.3</ecNumber>
    </recommendedName>
</protein>
<keyword evidence="10" id="KW-1185">Reference proteome</keyword>
<reference evidence="9 10" key="1">
    <citation type="journal article" date="2019" name="Int. J. Syst. Evol. Microbiol.">
        <title>The Global Catalogue of Microorganisms (GCM) 10K type strain sequencing project: providing services to taxonomists for standard genome sequencing and annotation.</title>
        <authorList>
            <consortium name="The Broad Institute Genomics Platform"/>
            <consortium name="The Broad Institute Genome Sequencing Center for Infectious Disease"/>
            <person name="Wu L."/>
            <person name="Ma J."/>
        </authorList>
    </citation>
    <scope>NUCLEOTIDE SEQUENCE [LARGE SCALE GENOMIC DNA]</scope>
    <source>
        <strain evidence="9 10">CGMCC 1.12124</strain>
    </source>
</reference>